<dbReference type="GO" id="GO:0046718">
    <property type="term" value="P:symbiont entry into host cell"/>
    <property type="evidence" value="ECO:0007669"/>
    <property type="project" value="InterPro"/>
</dbReference>
<accession>A0A6J7X095</accession>
<name>A0A6J7X095_9CAUD</name>
<dbReference type="Pfam" id="PF03406">
    <property type="entry name" value="Phage_fiber_2"/>
    <property type="match status" value="1"/>
</dbReference>
<organism evidence="1">
    <name type="scientific">uncultured Caudovirales phage</name>
    <dbReference type="NCBI Taxonomy" id="2100421"/>
    <lineage>
        <taxon>Viruses</taxon>
        <taxon>Duplodnaviria</taxon>
        <taxon>Heunggongvirae</taxon>
        <taxon>Uroviricota</taxon>
        <taxon>Caudoviricetes</taxon>
        <taxon>Peduoviridae</taxon>
        <taxon>Maltschvirus</taxon>
        <taxon>Maltschvirus maltsch</taxon>
    </lineage>
</organism>
<protein>
    <submittedName>
        <fullName evidence="1">Bacteriophage lambda, Stf, side tail fibre-repeat-2</fullName>
    </submittedName>
</protein>
<sequence>MATRFLANINLSQNELQNARVQNLTTTQINAIGAPVEGQIVYDTTVDYLKYYNGSAWVALSTATGTVTSVGATAPIASTGGNTPTISIADATTSVKGAVQLSDSTSTTSSVLAATPTAVKAAYDLAAGKASTANKLSDFAATTSAELAGVISDETGTGALVFANSPTLVTPNIGAATGTSLTLSGDLTVNGTTTTVNSTTVTVDDKNLELGATGTPTDAGADGGGITLKGTTDKTLNWVDATDSWTSSEDFDLLSGGVYRVAGTEVLSGSTLGSGVTGSSLTSVGTITSGTWNGTDIAVADGGTGASTAAGAKTNLGFMTRYATTATWTAGENKTVTHSLGTKDVIVNVYDSSDAMVIADVVTTTTSAITVMCSVAGDYRVVVIG</sequence>
<dbReference type="GO" id="GO:0019062">
    <property type="term" value="P:virion attachment to host cell"/>
    <property type="evidence" value="ECO:0007669"/>
    <property type="project" value="InterPro"/>
</dbReference>
<gene>
    <name evidence="1" type="ORF">UFOVP357_11</name>
</gene>
<dbReference type="InterPro" id="IPR005068">
    <property type="entry name" value="Phage_lambda_Stf-r2"/>
</dbReference>
<proteinExistence type="predicted"/>
<evidence type="ECO:0000313" key="1">
    <source>
        <dbReference type="EMBL" id="CAB5220663.1"/>
    </source>
</evidence>
<reference evidence="1" key="1">
    <citation type="submission" date="2020-05" db="EMBL/GenBank/DDBJ databases">
        <authorList>
            <person name="Chiriac C."/>
            <person name="Salcher M."/>
            <person name="Ghai R."/>
            <person name="Kavagutti S V."/>
        </authorList>
    </citation>
    <scope>NUCLEOTIDE SEQUENCE</scope>
</reference>
<dbReference type="EMBL" id="LR798289">
    <property type="protein sequence ID" value="CAB5220663.1"/>
    <property type="molecule type" value="Genomic_DNA"/>
</dbReference>